<evidence type="ECO:0000259" key="3">
    <source>
        <dbReference type="SMART" id="SM00482"/>
    </source>
</evidence>
<gene>
    <name evidence="4" type="ORF">UFOVP470_40</name>
</gene>
<sequence>MQFLYFDAETFYTDEYSLRRMTTVEYIMDPRFEMLGASVAYDDETPRWVSAKNMTAFLASVDWQQVALVSHNTQFDGGVLAFRYGCIPRLYCDTLSMCRALLQHKLRSLALKAVAEFLNLGVKGDTIHQMKGVTARHLEESPAFHKEVAAYANNDNELCRGIFEHLKPIFPKEEFAVVDMVMRMFCEPRIQLDVGQLSVHLQTVRARKRALLDRMGFDDASTLMSNDQFALELTKRGVEPPTKISATTGKTSWAFAKTDPGLKDLTEHEDPDVQALIAARLGHKSTLEETRTEKLIRIGARSQGWRDRAAWCPMPLRYSGAHTHRLSGSDGLNVQNFPRGGTIRKALKAPPGYKFVAPDLSQIEARIVCWLAGAKMLDVFRRGEDPYRYQAIQIGALKPDWGKEHPEFANGRQLGKGLVLGCGFGMGPPKFQLTVAKPPYNMQLTLGEAQTAVYGYRNSNPEIVALWKILQGALDKLARHSAGSRSGTRAEITHGMAYEVDGDTVQLLLPSGLHLKYEGLCHAGNGLNFTYAGRLQYVYGGKATENLVQALARCVIMDAAVRVKREVNIWPALQVHDENVYLVPEDKVDLWKPIIRSAMMASPDWAPDLPVETSISIADTYGDAK</sequence>
<evidence type="ECO:0000256" key="2">
    <source>
        <dbReference type="ARBA" id="ARBA00023109"/>
    </source>
</evidence>
<keyword evidence="1" id="KW-0235">DNA replication</keyword>
<dbReference type="SMART" id="SM00482">
    <property type="entry name" value="POLAc"/>
    <property type="match status" value="1"/>
</dbReference>
<organism evidence="4">
    <name type="scientific">uncultured Caudovirales phage</name>
    <dbReference type="NCBI Taxonomy" id="2100421"/>
    <lineage>
        <taxon>Viruses</taxon>
        <taxon>Duplodnaviria</taxon>
        <taxon>Heunggongvirae</taxon>
        <taxon>Uroviricota</taxon>
        <taxon>Caudoviricetes</taxon>
        <taxon>Peduoviridae</taxon>
        <taxon>Maltschvirus</taxon>
        <taxon>Maltschvirus maltsch</taxon>
    </lineage>
</organism>
<dbReference type="GO" id="GO:0003677">
    <property type="term" value="F:DNA binding"/>
    <property type="evidence" value="ECO:0007669"/>
    <property type="project" value="InterPro"/>
</dbReference>
<dbReference type="Pfam" id="PF00476">
    <property type="entry name" value="DNA_pol_A"/>
    <property type="match status" value="1"/>
</dbReference>
<dbReference type="Gene3D" id="3.30.420.10">
    <property type="entry name" value="Ribonuclease H-like superfamily/Ribonuclease H"/>
    <property type="match status" value="1"/>
</dbReference>
<dbReference type="PANTHER" id="PTHR10133:SF27">
    <property type="entry name" value="DNA POLYMERASE NU"/>
    <property type="match status" value="1"/>
</dbReference>
<name>A0A6J5MCX6_9CAUD</name>
<dbReference type="InterPro" id="IPR043502">
    <property type="entry name" value="DNA/RNA_pol_sf"/>
</dbReference>
<dbReference type="InterPro" id="IPR002298">
    <property type="entry name" value="DNA_polymerase_A"/>
</dbReference>
<dbReference type="SUPFAM" id="SSF56672">
    <property type="entry name" value="DNA/RNA polymerases"/>
    <property type="match status" value="1"/>
</dbReference>
<evidence type="ECO:0000256" key="1">
    <source>
        <dbReference type="ARBA" id="ARBA00022705"/>
    </source>
</evidence>
<dbReference type="InterPro" id="IPR036397">
    <property type="entry name" value="RNaseH_sf"/>
</dbReference>
<protein>
    <submittedName>
        <fullName evidence="4">DNA-directed DNA polymerase, family A, palm domain containing protein</fullName>
    </submittedName>
</protein>
<dbReference type="SUPFAM" id="SSF53098">
    <property type="entry name" value="Ribonuclease H-like"/>
    <property type="match status" value="1"/>
</dbReference>
<dbReference type="Gene3D" id="1.10.150.20">
    <property type="entry name" value="5' to 3' exonuclease, C-terminal subdomain"/>
    <property type="match status" value="1"/>
</dbReference>
<dbReference type="PANTHER" id="PTHR10133">
    <property type="entry name" value="DNA POLYMERASE I"/>
    <property type="match status" value="1"/>
</dbReference>
<proteinExistence type="predicted"/>
<evidence type="ECO:0000313" key="4">
    <source>
        <dbReference type="EMBL" id="CAB4144528.1"/>
    </source>
</evidence>
<dbReference type="InterPro" id="IPR001098">
    <property type="entry name" value="DNA-dir_DNA_pol_A_palm_dom"/>
</dbReference>
<dbReference type="GO" id="GO:0006302">
    <property type="term" value="P:double-strand break repair"/>
    <property type="evidence" value="ECO:0007669"/>
    <property type="project" value="TreeGrafter"/>
</dbReference>
<keyword evidence="4" id="KW-0808">Transferase</keyword>
<dbReference type="EMBL" id="LR796429">
    <property type="protein sequence ID" value="CAB4144528.1"/>
    <property type="molecule type" value="Genomic_DNA"/>
</dbReference>
<dbReference type="GO" id="GO:0006261">
    <property type="term" value="P:DNA-templated DNA replication"/>
    <property type="evidence" value="ECO:0007669"/>
    <property type="project" value="InterPro"/>
</dbReference>
<feature type="domain" description="DNA-directed DNA polymerase family A palm" evidence="3">
    <location>
        <begin position="340"/>
        <end position="587"/>
    </location>
</feature>
<dbReference type="Gene3D" id="3.30.70.370">
    <property type="match status" value="2"/>
</dbReference>
<reference evidence="4" key="1">
    <citation type="submission" date="2020-04" db="EMBL/GenBank/DDBJ databases">
        <authorList>
            <person name="Chiriac C."/>
            <person name="Salcher M."/>
            <person name="Ghai R."/>
            <person name="Kavagutti S V."/>
        </authorList>
    </citation>
    <scope>NUCLEOTIDE SEQUENCE</scope>
</reference>
<dbReference type="GO" id="GO:0039693">
    <property type="term" value="P:viral DNA genome replication"/>
    <property type="evidence" value="ECO:0007669"/>
    <property type="project" value="UniProtKB-KW"/>
</dbReference>
<keyword evidence="4" id="KW-0548">Nucleotidyltransferase</keyword>
<keyword evidence="4" id="KW-0239">DNA-directed DNA polymerase</keyword>
<dbReference type="GO" id="GO:0003887">
    <property type="term" value="F:DNA-directed DNA polymerase activity"/>
    <property type="evidence" value="ECO:0007669"/>
    <property type="project" value="UniProtKB-KW"/>
</dbReference>
<accession>A0A6J5MCX6</accession>
<keyword evidence="2" id="KW-1194">Viral DNA replication</keyword>
<dbReference type="InterPro" id="IPR012337">
    <property type="entry name" value="RNaseH-like_sf"/>
</dbReference>